<evidence type="ECO:0000313" key="6">
    <source>
        <dbReference type="Proteomes" id="UP000076580"/>
    </source>
</evidence>
<reference evidence="5 6" key="1">
    <citation type="journal article" date="2016" name="Sci. Rep.">
        <title>Insights into Adaptations to a Near-Obligate Nematode Endoparasitic Lifestyle from the Finished Genome of Drechmeria coniospora.</title>
        <authorList>
            <person name="Zhang L."/>
            <person name="Zhou Z."/>
            <person name="Guo Q."/>
            <person name="Fokkens L."/>
            <person name="Miskei M."/>
            <person name="Pocsi I."/>
            <person name="Zhang W."/>
            <person name="Chen M."/>
            <person name="Wang L."/>
            <person name="Sun Y."/>
            <person name="Donzelli B.G."/>
            <person name="Gibson D.M."/>
            <person name="Nelson D.R."/>
            <person name="Luo J.G."/>
            <person name="Rep M."/>
            <person name="Liu H."/>
            <person name="Yang S."/>
            <person name="Wang J."/>
            <person name="Krasnoff S.B."/>
            <person name="Xu Y."/>
            <person name="Molnar I."/>
            <person name="Lin M."/>
        </authorList>
    </citation>
    <scope>NUCLEOTIDE SEQUENCE [LARGE SCALE GENOMIC DNA]</scope>
    <source>
        <strain evidence="5 6">ARSEF 6962</strain>
    </source>
</reference>
<gene>
    <name evidence="5" type="ORF">DCS_00911</name>
</gene>
<comment type="caution">
    <text evidence="5">The sequence shown here is derived from an EMBL/GenBank/DDBJ whole genome shotgun (WGS) entry which is preliminary data.</text>
</comment>
<dbReference type="EMBL" id="LAYC01000001">
    <property type="protein sequence ID" value="KYK59777.1"/>
    <property type="molecule type" value="Genomic_DNA"/>
</dbReference>
<dbReference type="GeneID" id="63713554"/>
<evidence type="ECO:0000256" key="3">
    <source>
        <dbReference type="ARBA" id="ARBA00022833"/>
    </source>
</evidence>
<dbReference type="PANTHER" id="PTHR14742:SF0">
    <property type="entry name" value="RIBONUCLEASE P PROTEIN SUBUNIT P21"/>
    <property type="match status" value="1"/>
</dbReference>
<dbReference type="Gene3D" id="6.20.50.20">
    <property type="match status" value="1"/>
</dbReference>
<accession>A0A151GRN3</accession>
<dbReference type="InParanoid" id="A0A151GRN3"/>
<dbReference type="STRING" id="98403.A0A151GRN3"/>
<keyword evidence="3" id="KW-0862">Zinc</keyword>
<evidence type="ECO:0000256" key="1">
    <source>
        <dbReference type="ARBA" id="ARBA00022694"/>
    </source>
</evidence>
<dbReference type="GO" id="GO:0005655">
    <property type="term" value="C:nucleolar ribonuclease P complex"/>
    <property type="evidence" value="ECO:0007669"/>
    <property type="project" value="TreeGrafter"/>
</dbReference>
<evidence type="ECO:0000256" key="4">
    <source>
        <dbReference type="ARBA" id="ARBA00038402"/>
    </source>
</evidence>
<dbReference type="InterPro" id="IPR007175">
    <property type="entry name" value="Rpr2/Snm1/Rpp21"/>
</dbReference>
<name>A0A151GRN3_DRECN</name>
<keyword evidence="1" id="KW-0819">tRNA processing</keyword>
<dbReference type="PANTHER" id="PTHR14742">
    <property type="entry name" value="RIBONUCLEASE P SUBUNIT P21"/>
    <property type="match status" value="1"/>
</dbReference>
<evidence type="ECO:0000256" key="2">
    <source>
        <dbReference type="ARBA" id="ARBA00022723"/>
    </source>
</evidence>
<dbReference type="GO" id="GO:0046872">
    <property type="term" value="F:metal ion binding"/>
    <property type="evidence" value="ECO:0007669"/>
    <property type="project" value="UniProtKB-KW"/>
</dbReference>
<dbReference type="GO" id="GO:0008033">
    <property type="term" value="P:tRNA processing"/>
    <property type="evidence" value="ECO:0007669"/>
    <property type="project" value="UniProtKB-KW"/>
</dbReference>
<evidence type="ECO:0000313" key="5">
    <source>
        <dbReference type="EMBL" id="KYK59777.1"/>
    </source>
</evidence>
<protein>
    <submittedName>
        <fullName evidence="5">RNAse P Rpr2/Rpp21 subunit domain-containing protein</fullName>
    </submittedName>
</protein>
<dbReference type="Pfam" id="PF04032">
    <property type="entry name" value="Rpr2"/>
    <property type="match status" value="1"/>
</dbReference>
<keyword evidence="6" id="KW-1185">Reference proteome</keyword>
<dbReference type="RefSeq" id="XP_040659129.1">
    <property type="nucleotide sequence ID" value="XM_040798246.1"/>
</dbReference>
<dbReference type="Proteomes" id="UP000076580">
    <property type="component" value="Chromosome 01"/>
</dbReference>
<dbReference type="AlphaFoldDB" id="A0A151GRN3"/>
<organism evidence="5 6">
    <name type="scientific">Drechmeria coniospora</name>
    <name type="common">Nematophagous fungus</name>
    <name type="synonym">Meria coniospora</name>
    <dbReference type="NCBI Taxonomy" id="98403"/>
    <lineage>
        <taxon>Eukaryota</taxon>
        <taxon>Fungi</taxon>
        <taxon>Dikarya</taxon>
        <taxon>Ascomycota</taxon>
        <taxon>Pezizomycotina</taxon>
        <taxon>Sordariomycetes</taxon>
        <taxon>Hypocreomycetidae</taxon>
        <taxon>Hypocreales</taxon>
        <taxon>Ophiocordycipitaceae</taxon>
        <taxon>Drechmeria</taxon>
    </lineage>
</organism>
<sequence>MNKEKKNSSVQNKILYSRVSYLYQAANYLSGCADRNRHGALHPVTRDDGSSGIRLKAAQNISRSLTSDLRAVALKGQIRLSPAMKQTICKFCETLLVEGQTCHSVIENTSKGGRKPWADILVTKCATCGRSKRYPVSAKQQMRRAMRTQASAPAVANLQTSKAGDARSMISTVGPEQHPRAVDVVVRPSARDA</sequence>
<comment type="similarity">
    <text evidence="4">Belongs to the eukaryotic/archaeal RNase P protein component 4 family.</text>
</comment>
<proteinExistence type="inferred from homology"/>
<keyword evidence="2" id="KW-0479">Metal-binding</keyword>